<dbReference type="Proteomes" id="UP000184275">
    <property type="component" value="Unassembled WGS sequence"/>
</dbReference>
<reference evidence="3" key="1">
    <citation type="submission" date="2016-11" db="EMBL/GenBank/DDBJ databases">
        <authorList>
            <person name="Varghese N."/>
            <person name="Submissions S."/>
        </authorList>
    </citation>
    <scope>NUCLEOTIDE SEQUENCE [LARGE SCALE GENOMIC DNA]</scope>
    <source>
        <strain evidence="3">UWOS</strain>
    </source>
</reference>
<dbReference type="SMART" id="SM00530">
    <property type="entry name" value="HTH_XRE"/>
    <property type="match status" value="1"/>
</dbReference>
<dbReference type="Gene3D" id="1.10.260.40">
    <property type="entry name" value="lambda repressor-like DNA-binding domains"/>
    <property type="match status" value="1"/>
</dbReference>
<protein>
    <submittedName>
        <fullName evidence="2">Helix-turn-helix</fullName>
    </submittedName>
</protein>
<dbReference type="Pfam" id="PF01381">
    <property type="entry name" value="HTH_3"/>
    <property type="match status" value="1"/>
</dbReference>
<keyword evidence="3" id="KW-1185">Reference proteome</keyword>
<dbReference type="AlphaFoldDB" id="A0A1M6YTM8"/>
<dbReference type="InterPro" id="IPR010982">
    <property type="entry name" value="Lambda_DNA-bd_dom_sf"/>
</dbReference>
<organism evidence="2 3">
    <name type="scientific">Fibrobacter intestinalis</name>
    <dbReference type="NCBI Taxonomy" id="28122"/>
    <lineage>
        <taxon>Bacteria</taxon>
        <taxon>Pseudomonadati</taxon>
        <taxon>Fibrobacterota</taxon>
        <taxon>Fibrobacteria</taxon>
        <taxon>Fibrobacterales</taxon>
        <taxon>Fibrobacteraceae</taxon>
        <taxon>Fibrobacter</taxon>
    </lineage>
</organism>
<gene>
    <name evidence="2" type="ORF">SAMN05720469_1488</name>
</gene>
<accession>A0A1M6YTM8</accession>
<dbReference type="InterPro" id="IPR001387">
    <property type="entry name" value="Cro/C1-type_HTH"/>
</dbReference>
<dbReference type="CDD" id="cd00093">
    <property type="entry name" value="HTH_XRE"/>
    <property type="match status" value="1"/>
</dbReference>
<evidence type="ECO:0000313" key="3">
    <source>
        <dbReference type="Proteomes" id="UP000184275"/>
    </source>
</evidence>
<dbReference type="EMBL" id="FRAW01000048">
    <property type="protein sequence ID" value="SHL21626.1"/>
    <property type="molecule type" value="Genomic_DNA"/>
</dbReference>
<feature type="domain" description="HTH cro/C1-type" evidence="1">
    <location>
        <begin position="74"/>
        <end position="129"/>
    </location>
</feature>
<dbReference type="RefSeq" id="WP_073306172.1">
    <property type="nucleotide sequence ID" value="NZ_FRAW01000048.1"/>
</dbReference>
<evidence type="ECO:0000313" key="2">
    <source>
        <dbReference type="EMBL" id="SHL21626.1"/>
    </source>
</evidence>
<proteinExistence type="predicted"/>
<dbReference type="SUPFAM" id="SSF47413">
    <property type="entry name" value="lambda repressor-like DNA-binding domains"/>
    <property type="match status" value="1"/>
</dbReference>
<dbReference type="GO" id="GO:0003677">
    <property type="term" value="F:DNA binding"/>
    <property type="evidence" value="ECO:0007669"/>
    <property type="project" value="InterPro"/>
</dbReference>
<dbReference type="PROSITE" id="PS50943">
    <property type="entry name" value="HTH_CROC1"/>
    <property type="match status" value="1"/>
</dbReference>
<sequence>MLAVVNQPRTQGTEAASFRIEGKVPKFVVMFLESAFNKALKVEVSDDDDDVAVPFEQTEWYRDIKASMTAGDTVKADRGLRGWTQKVLAQKLGISVQNLSEIERDVRPVSRKMAAKLAEVFDTDPAAYFRFV</sequence>
<evidence type="ECO:0000259" key="1">
    <source>
        <dbReference type="PROSITE" id="PS50943"/>
    </source>
</evidence>
<name>A0A1M6YTM8_9BACT</name>